<dbReference type="Gene3D" id="3.30.1540.10">
    <property type="entry name" value="formyl-coa transferase, domain 3"/>
    <property type="match status" value="1"/>
</dbReference>
<proteinExistence type="predicted"/>
<comment type="caution">
    <text evidence="1">The sequence shown here is derived from an EMBL/GenBank/DDBJ whole genome shotgun (WGS) entry which is preliminary data.</text>
</comment>
<name>A0ABQ6LDW2_9RHOB</name>
<dbReference type="PANTHER" id="PTHR48228">
    <property type="entry name" value="SUCCINYL-COA--D-CITRAMALATE COA-TRANSFERASE"/>
    <property type="match status" value="1"/>
</dbReference>
<dbReference type="Proteomes" id="UP001239909">
    <property type="component" value="Unassembled WGS sequence"/>
</dbReference>
<dbReference type="EMBL" id="BSYI01000004">
    <property type="protein sequence ID" value="GMG81543.1"/>
    <property type="molecule type" value="Genomic_DNA"/>
</dbReference>
<dbReference type="RefSeq" id="WP_285670201.1">
    <property type="nucleotide sequence ID" value="NZ_BSYI01000004.1"/>
</dbReference>
<organism evidence="1 2">
    <name type="scientific">Paralimibaculum aggregatum</name>
    <dbReference type="NCBI Taxonomy" id="3036245"/>
    <lineage>
        <taxon>Bacteria</taxon>
        <taxon>Pseudomonadati</taxon>
        <taxon>Pseudomonadota</taxon>
        <taxon>Alphaproteobacteria</taxon>
        <taxon>Rhodobacterales</taxon>
        <taxon>Paracoccaceae</taxon>
        <taxon>Paralimibaculum</taxon>
    </lineage>
</organism>
<dbReference type="InterPro" id="IPR044855">
    <property type="entry name" value="CoA-Trfase_III_dom3_sf"/>
</dbReference>
<dbReference type="Gene3D" id="3.40.50.10540">
    <property type="entry name" value="Crotonobetainyl-coa:carnitine coa-transferase, domain 1"/>
    <property type="match status" value="1"/>
</dbReference>
<dbReference type="InterPro" id="IPR023606">
    <property type="entry name" value="CoA-Trfase_III_dom_1_sf"/>
</dbReference>
<dbReference type="SUPFAM" id="SSF89796">
    <property type="entry name" value="CoA-transferase family III (CaiB/BaiF)"/>
    <property type="match status" value="1"/>
</dbReference>
<protein>
    <submittedName>
        <fullName evidence="1">CaiB/BaiF CoA-transferase family protein</fullName>
    </submittedName>
</protein>
<dbReference type="Pfam" id="PF02515">
    <property type="entry name" value="CoA_transf_3"/>
    <property type="match status" value="1"/>
</dbReference>
<dbReference type="InterPro" id="IPR003673">
    <property type="entry name" value="CoA-Trfase_fam_III"/>
</dbReference>
<sequence>MQAALTGIRVLDLSVNAPGPFATKMMADLGAAVTRIVNPGQAAPAYAGAEGDAVLSGRGGPTDALAAGKAAVPLDLKSAAGRDGFLAMAAEADVVVSEMRPGKLEALGLGWEALHAANPRLILCEISGYGRHGPLAGAAGHDIDYIARAGALSLIRDAAGKPVAPMNFLADYGAGGSMAVTAVLAALIERGRTGQGCALAVSMTGGVRYLIADMAAATLLAGQPSAAWRGTLSGAMPTYDTYATADGEWIAVGALEPKFIAALADGLGWPELPALMARRETWEAARTGLAARFAARGRDDWAAHFAGTDACVAPVLAPEDLAADGLPRLGDAVEIRRPGG</sequence>
<dbReference type="InterPro" id="IPR050509">
    <property type="entry name" value="CoA-transferase_III"/>
</dbReference>
<accession>A0ABQ6LDW2</accession>
<reference evidence="1 2" key="1">
    <citation type="submission" date="2023-04" db="EMBL/GenBank/DDBJ databases">
        <title>Marinoamorphus aggregata gen. nov., sp. Nov., isolate from tissue of brittle star Ophioplocus japonicus.</title>
        <authorList>
            <person name="Kawano K."/>
            <person name="Sawayama S."/>
            <person name="Nakagawa S."/>
        </authorList>
    </citation>
    <scope>NUCLEOTIDE SEQUENCE [LARGE SCALE GENOMIC DNA]</scope>
    <source>
        <strain evidence="1 2">NKW23</strain>
    </source>
</reference>
<dbReference type="PANTHER" id="PTHR48228:SF5">
    <property type="entry name" value="ALPHA-METHYLACYL-COA RACEMASE"/>
    <property type="match status" value="1"/>
</dbReference>
<gene>
    <name evidence="1" type="ORF">LNKW23_07560</name>
</gene>
<evidence type="ECO:0000313" key="2">
    <source>
        <dbReference type="Proteomes" id="UP001239909"/>
    </source>
</evidence>
<evidence type="ECO:0000313" key="1">
    <source>
        <dbReference type="EMBL" id="GMG81543.1"/>
    </source>
</evidence>
<keyword evidence="2" id="KW-1185">Reference proteome</keyword>